<evidence type="ECO:0000256" key="2">
    <source>
        <dbReference type="SAM" id="MobiDB-lite"/>
    </source>
</evidence>
<dbReference type="GO" id="GO:0046872">
    <property type="term" value="F:metal ion binding"/>
    <property type="evidence" value="ECO:0007669"/>
    <property type="project" value="UniProtKB-KW"/>
</dbReference>
<gene>
    <name evidence="5" type="ORF">GCM10011354_18690</name>
</gene>
<dbReference type="RefSeq" id="WP_130650565.1">
    <property type="nucleotide sequence ID" value="NZ_BMHA01000006.1"/>
</dbReference>
<dbReference type="OrthoDB" id="9805307at2"/>
<dbReference type="GO" id="GO:0018773">
    <property type="term" value="F:acetylpyruvate hydrolase activity"/>
    <property type="evidence" value="ECO:0007669"/>
    <property type="project" value="TreeGrafter"/>
</dbReference>
<feature type="domain" description="Fumarylacetoacetase-like C-terminal" evidence="3">
    <location>
        <begin position="60"/>
        <end position="256"/>
    </location>
</feature>
<dbReference type="InterPro" id="IPR018833">
    <property type="entry name" value="Rv2993c-like_N"/>
</dbReference>
<evidence type="ECO:0000259" key="3">
    <source>
        <dbReference type="Pfam" id="PF01557"/>
    </source>
</evidence>
<dbReference type="Gene3D" id="3.90.850.10">
    <property type="entry name" value="Fumarylacetoacetase-like, C-terminal domain"/>
    <property type="match status" value="1"/>
</dbReference>
<dbReference type="Proteomes" id="UP000650511">
    <property type="component" value="Unassembled WGS sequence"/>
</dbReference>
<feature type="region of interest" description="Disordered" evidence="2">
    <location>
        <begin position="255"/>
        <end position="274"/>
    </location>
</feature>
<protein>
    <submittedName>
        <fullName evidence="5">2-hydroxyhepta-2,4-diene-1,7-dioate isomerase</fullName>
    </submittedName>
</protein>
<dbReference type="Gene3D" id="2.30.30.370">
    <property type="entry name" value="FAH"/>
    <property type="match status" value="1"/>
</dbReference>
<proteinExistence type="predicted"/>
<dbReference type="GO" id="GO:0016853">
    <property type="term" value="F:isomerase activity"/>
    <property type="evidence" value="ECO:0007669"/>
    <property type="project" value="UniProtKB-KW"/>
</dbReference>
<dbReference type="InterPro" id="IPR036663">
    <property type="entry name" value="Fumarylacetoacetase_C_sf"/>
</dbReference>
<dbReference type="EMBL" id="BMHA01000006">
    <property type="protein sequence ID" value="GGI06358.1"/>
    <property type="molecule type" value="Genomic_DNA"/>
</dbReference>
<sequence length="274" mass="29405">MARIVRFVHAQTGPSPRYGVLEDDGQVAVIEPHPFTRFTPSGARVPLEGLHLLAPVIPSKIVCVGKNYRDHVAEMGGEVPAEPLLFLKPSSSVIGPGEPIRLPTDLSDEVHHEAEVAVVIGKLLQRVTPEQALDGILGYTAANDVTARDWQRRESQWFRGKGFDTFCPLGPAIATGLDAADLRVRCWVDDELRQDGTTADLVFDVARLVAEASQVVTLLPSDVLLTGTPAGVGPLLPGQRVRVEIDGVGTLENPVVDRQAGATAETRSNGHDTP</sequence>
<dbReference type="FunFam" id="3.90.850.10:FF:000002">
    <property type="entry name" value="2-hydroxyhepta-2,4-diene-1,7-dioate isomerase"/>
    <property type="match status" value="1"/>
</dbReference>
<name>A0A8J3A824_9ACTN</name>
<dbReference type="PANTHER" id="PTHR11820:SF7">
    <property type="entry name" value="ACYLPYRUVASE FAHD1, MITOCHONDRIAL"/>
    <property type="match status" value="1"/>
</dbReference>
<reference evidence="5" key="2">
    <citation type="submission" date="2020-09" db="EMBL/GenBank/DDBJ databases">
        <authorList>
            <person name="Sun Q."/>
            <person name="Zhou Y."/>
        </authorList>
    </citation>
    <scope>NUCLEOTIDE SEQUENCE</scope>
    <source>
        <strain evidence="5">CGMCC 1.14988</strain>
    </source>
</reference>
<dbReference type="SUPFAM" id="SSF56529">
    <property type="entry name" value="FAH"/>
    <property type="match status" value="1"/>
</dbReference>
<dbReference type="Pfam" id="PF01557">
    <property type="entry name" value="FAA_hydrolase"/>
    <property type="match status" value="1"/>
</dbReference>
<dbReference type="GO" id="GO:0019752">
    <property type="term" value="P:carboxylic acid metabolic process"/>
    <property type="evidence" value="ECO:0007669"/>
    <property type="project" value="UniProtKB-ARBA"/>
</dbReference>
<keyword evidence="5" id="KW-0413">Isomerase</keyword>
<organism evidence="5 6">
    <name type="scientific">Egicoccus halophilus</name>
    <dbReference type="NCBI Taxonomy" id="1670830"/>
    <lineage>
        <taxon>Bacteria</taxon>
        <taxon>Bacillati</taxon>
        <taxon>Actinomycetota</taxon>
        <taxon>Nitriliruptoria</taxon>
        <taxon>Egicoccales</taxon>
        <taxon>Egicoccaceae</taxon>
        <taxon>Egicoccus</taxon>
    </lineage>
</organism>
<dbReference type="AlphaFoldDB" id="A0A8J3A824"/>
<evidence type="ECO:0000313" key="5">
    <source>
        <dbReference type="EMBL" id="GGI06358.1"/>
    </source>
</evidence>
<dbReference type="InterPro" id="IPR011234">
    <property type="entry name" value="Fumarylacetoacetase-like_C"/>
</dbReference>
<reference evidence="5" key="1">
    <citation type="journal article" date="2014" name="Int. J. Syst. Evol. Microbiol.">
        <title>Complete genome sequence of Corynebacterium casei LMG S-19264T (=DSM 44701T), isolated from a smear-ripened cheese.</title>
        <authorList>
            <consortium name="US DOE Joint Genome Institute (JGI-PGF)"/>
            <person name="Walter F."/>
            <person name="Albersmeier A."/>
            <person name="Kalinowski J."/>
            <person name="Ruckert C."/>
        </authorList>
    </citation>
    <scope>NUCLEOTIDE SEQUENCE</scope>
    <source>
        <strain evidence="5">CGMCC 1.14988</strain>
    </source>
</reference>
<evidence type="ECO:0000256" key="1">
    <source>
        <dbReference type="ARBA" id="ARBA00022723"/>
    </source>
</evidence>
<dbReference type="PANTHER" id="PTHR11820">
    <property type="entry name" value="ACYLPYRUVASE"/>
    <property type="match status" value="1"/>
</dbReference>
<evidence type="ECO:0000313" key="6">
    <source>
        <dbReference type="Proteomes" id="UP000650511"/>
    </source>
</evidence>
<keyword evidence="6" id="KW-1185">Reference proteome</keyword>
<feature type="domain" description="Rv2993c-like N-terminal" evidence="4">
    <location>
        <begin position="3"/>
        <end position="55"/>
    </location>
</feature>
<keyword evidence="1" id="KW-0479">Metal-binding</keyword>
<dbReference type="Pfam" id="PF10370">
    <property type="entry name" value="Rv2993c-like_N"/>
    <property type="match status" value="1"/>
</dbReference>
<evidence type="ECO:0000259" key="4">
    <source>
        <dbReference type="Pfam" id="PF10370"/>
    </source>
</evidence>
<accession>A0A8J3A824</accession>
<comment type="caution">
    <text evidence="5">The sequence shown here is derived from an EMBL/GenBank/DDBJ whole genome shotgun (WGS) entry which is preliminary data.</text>
</comment>